<keyword evidence="2" id="KW-1185">Reference proteome</keyword>
<dbReference type="SUPFAM" id="SSF56024">
    <property type="entry name" value="Phospholipase D/nuclease"/>
    <property type="match status" value="1"/>
</dbReference>
<comment type="caution">
    <text evidence="1">The sequence shown here is derived from an EMBL/GenBank/DDBJ whole genome shotgun (WGS) entry which is preliminary data.</text>
</comment>
<name>A0ABW3IUC5_9RHOB</name>
<dbReference type="RefSeq" id="WP_386075979.1">
    <property type="nucleotide sequence ID" value="NZ_JBHTJT010000034.1"/>
</dbReference>
<proteinExistence type="predicted"/>
<evidence type="ECO:0000313" key="1">
    <source>
        <dbReference type="EMBL" id="MFD0981155.1"/>
    </source>
</evidence>
<gene>
    <name evidence="1" type="ORF">ACFQ2S_16055</name>
</gene>
<reference evidence="2" key="1">
    <citation type="journal article" date="2019" name="Int. J. Syst. Evol. Microbiol.">
        <title>The Global Catalogue of Microorganisms (GCM) 10K type strain sequencing project: providing services to taxonomists for standard genome sequencing and annotation.</title>
        <authorList>
            <consortium name="The Broad Institute Genomics Platform"/>
            <consortium name="The Broad Institute Genome Sequencing Center for Infectious Disease"/>
            <person name="Wu L."/>
            <person name="Ma J."/>
        </authorList>
    </citation>
    <scope>NUCLEOTIDE SEQUENCE [LARGE SCALE GENOMIC DNA]</scope>
    <source>
        <strain evidence="2">CCUG 60524</strain>
    </source>
</reference>
<dbReference type="Proteomes" id="UP001597108">
    <property type="component" value="Unassembled WGS sequence"/>
</dbReference>
<evidence type="ECO:0000313" key="2">
    <source>
        <dbReference type="Proteomes" id="UP001597108"/>
    </source>
</evidence>
<sequence>MTIGSVIPRQQTYDGQFRFFERINELLGLEGLRSLRIASAYARWDGLGLVSEKLEEFLQAGGNVELIFGFDNGVTSPDSFLYGLYLADLFAAGVFVGAVTDLYDNATFHPKMFQFWLKDRVIIVVGSANLTGAGISRNIETGAEFELKMKSQAARDWALAWSEIKKMSAEVDIDFVRRAKADNRLSSEASKEVSSKNNTGNYLDVGAQLAAKPLFSKFLEIKKTRKREAALRKLDPASERPGQLFLQILENETGGGNGRPGYQIQLPVATLSAFFGVGPSQSQDVLFRFPSDNVYVRLTHFENNTHRVRLRPLRDAKRPTIVRFERAGPNEYNCFIVPRSAYSQTLQSKCTQQTRAGARRWGIE</sequence>
<dbReference type="CDD" id="cd09117">
    <property type="entry name" value="PLDc_Bfil_DEXD_like"/>
    <property type="match status" value="1"/>
</dbReference>
<dbReference type="EMBL" id="JBHTJT010000034">
    <property type="protein sequence ID" value="MFD0981155.1"/>
    <property type="molecule type" value="Genomic_DNA"/>
</dbReference>
<accession>A0ABW3IUC5</accession>
<dbReference type="Gene3D" id="3.30.870.10">
    <property type="entry name" value="Endonuclease Chain A"/>
    <property type="match status" value="1"/>
</dbReference>
<organism evidence="1 2">
    <name type="scientific">Tropicimonas aquimaris</name>
    <dbReference type="NCBI Taxonomy" id="914152"/>
    <lineage>
        <taxon>Bacteria</taxon>
        <taxon>Pseudomonadati</taxon>
        <taxon>Pseudomonadota</taxon>
        <taxon>Alphaproteobacteria</taxon>
        <taxon>Rhodobacterales</taxon>
        <taxon>Roseobacteraceae</taxon>
        <taxon>Tropicimonas</taxon>
    </lineage>
</organism>
<protein>
    <submittedName>
        <fullName evidence="1">Phospholipase D family protein</fullName>
    </submittedName>
</protein>